<dbReference type="EMBL" id="MU167263">
    <property type="protein sequence ID" value="KAG0146262.1"/>
    <property type="molecule type" value="Genomic_DNA"/>
</dbReference>
<evidence type="ECO:0000256" key="1">
    <source>
        <dbReference type="SAM" id="MobiDB-lite"/>
    </source>
</evidence>
<feature type="region of interest" description="Disordered" evidence="1">
    <location>
        <begin position="23"/>
        <end position="56"/>
    </location>
</feature>
<keyword evidence="3" id="KW-1185">Reference proteome</keyword>
<accession>A0A9P6NIK5</accession>
<feature type="compositionally biased region" description="Polar residues" evidence="1">
    <location>
        <begin position="24"/>
        <end position="39"/>
    </location>
</feature>
<feature type="compositionally biased region" description="Polar residues" evidence="1">
    <location>
        <begin position="78"/>
        <end position="98"/>
    </location>
</feature>
<protein>
    <submittedName>
        <fullName evidence="2">Uncharacterized protein</fullName>
    </submittedName>
</protein>
<feature type="compositionally biased region" description="Polar residues" evidence="1">
    <location>
        <begin position="289"/>
        <end position="310"/>
    </location>
</feature>
<organism evidence="2 3">
    <name type="scientific">Cronartium quercuum f. sp. fusiforme G11</name>
    <dbReference type="NCBI Taxonomy" id="708437"/>
    <lineage>
        <taxon>Eukaryota</taxon>
        <taxon>Fungi</taxon>
        <taxon>Dikarya</taxon>
        <taxon>Basidiomycota</taxon>
        <taxon>Pucciniomycotina</taxon>
        <taxon>Pucciniomycetes</taxon>
        <taxon>Pucciniales</taxon>
        <taxon>Coleosporiaceae</taxon>
        <taxon>Cronartium</taxon>
    </lineage>
</organism>
<feature type="region of interest" description="Disordered" evidence="1">
    <location>
        <begin position="132"/>
        <end position="154"/>
    </location>
</feature>
<name>A0A9P6NIK5_9BASI</name>
<feature type="compositionally biased region" description="Low complexity" evidence="1">
    <location>
        <begin position="261"/>
        <end position="287"/>
    </location>
</feature>
<feature type="compositionally biased region" description="Polar residues" evidence="1">
    <location>
        <begin position="224"/>
        <end position="238"/>
    </location>
</feature>
<feature type="region of interest" description="Disordered" evidence="1">
    <location>
        <begin position="211"/>
        <end position="310"/>
    </location>
</feature>
<dbReference type="Proteomes" id="UP000886653">
    <property type="component" value="Unassembled WGS sequence"/>
</dbReference>
<dbReference type="OrthoDB" id="2504223at2759"/>
<sequence>MWQKNSERSSDLSHYRKCVLASFSGPTRQSASSRVQSNVEIKHEPGEGQCARKTSPWTRPHYIPNSFAISLNAFTNSGSSGSDLRPNSQGHRIPSTISYPLPPNKHNSRRQSAKEAFGRFFQTAKRTLTPVVTEGKPVKAQKNSKPKPSSREKVRPTISYPMKFHNPDLAYVGPQHQWAFETNPKPVCEAPPKPGYVAPLKPTAPLQRRATAVVRPLPRPARSLQRSYTTFQQSSIQSKACEPEEPEHHLVPRPSAPEPPSSNGCSSSLPSRTTSPPSSRTDASRSTVPRRSSFTEIRGTNSSRSPIRSVRQATNQNLTLNHRPSSHSSSSSQTQDINLNDVYRHTNSAEKMSPNASQSSEAARIEKEIMLSLMGSSPEFPSSSTPSLPAIKSTDFHFDEWEPSCFSTLVLKDLNKDKWYNDLMSSIDHTIG</sequence>
<evidence type="ECO:0000313" key="2">
    <source>
        <dbReference type="EMBL" id="KAG0146262.1"/>
    </source>
</evidence>
<gene>
    <name evidence="2" type="ORF">CROQUDRAFT_527914</name>
</gene>
<proteinExistence type="predicted"/>
<evidence type="ECO:0000313" key="3">
    <source>
        <dbReference type="Proteomes" id="UP000886653"/>
    </source>
</evidence>
<reference evidence="2" key="1">
    <citation type="submission" date="2013-11" db="EMBL/GenBank/DDBJ databases">
        <title>Genome sequence of the fusiform rust pathogen reveals effectors for host alternation and coevolution with pine.</title>
        <authorList>
            <consortium name="DOE Joint Genome Institute"/>
            <person name="Smith K."/>
            <person name="Pendleton A."/>
            <person name="Kubisiak T."/>
            <person name="Anderson C."/>
            <person name="Salamov A."/>
            <person name="Aerts A."/>
            <person name="Riley R."/>
            <person name="Clum A."/>
            <person name="Lindquist E."/>
            <person name="Ence D."/>
            <person name="Campbell M."/>
            <person name="Kronenberg Z."/>
            <person name="Feau N."/>
            <person name="Dhillon B."/>
            <person name="Hamelin R."/>
            <person name="Burleigh J."/>
            <person name="Smith J."/>
            <person name="Yandell M."/>
            <person name="Nelson C."/>
            <person name="Grigoriev I."/>
            <person name="Davis J."/>
        </authorList>
    </citation>
    <scope>NUCLEOTIDE SEQUENCE</scope>
    <source>
        <strain evidence="2">G11</strain>
    </source>
</reference>
<dbReference type="AlphaFoldDB" id="A0A9P6NIK5"/>
<comment type="caution">
    <text evidence="2">The sequence shown here is derived from an EMBL/GenBank/DDBJ whole genome shotgun (WGS) entry which is preliminary data.</text>
</comment>
<feature type="region of interest" description="Disordered" evidence="1">
    <location>
        <begin position="78"/>
        <end position="109"/>
    </location>
</feature>